<evidence type="ECO:0000256" key="5">
    <source>
        <dbReference type="ARBA" id="ARBA00023002"/>
    </source>
</evidence>
<dbReference type="Gene3D" id="3.40.250.10">
    <property type="entry name" value="Rhodanese-like domain"/>
    <property type="match status" value="1"/>
</dbReference>
<dbReference type="PANTHER" id="PTHR43429:SF1">
    <property type="entry name" value="NAD(P)H SULFUR OXIDOREDUCTASE (COA-DEPENDENT)"/>
    <property type="match status" value="1"/>
</dbReference>
<dbReference type="AlphaFoldDB" id="A0A844FE82"/>
<dbReference type="PRINTS" id="PR00411">
    <property type="entry name" value="PNDRDTASEI"/>
</dbReference>
<dbReference type="Pfam" id="PF02852">
    <property type="entry name" value="Pyr_redox_dim"/>
    <property type="match status" value="1"/>
</dbReference>
<dbReference type="InterPro" id="IPR036873">
    <property type="entry name" value="Rhodanese-like_dom_sf"/>
</dbReference>
<dbReference type="InterPro" id="IPR001455">
    <property type="entry name" value="TusA-like"/>
</dbReference>
<dbReference type="PROSITE" id="PS50206">
    <property type="entry name" value="RHODANESE_3"/>
    <property type="match status" value="1"/>
</dbReference>
<dbReference type="InterPro" id="IPR036868">
    <property type="entry name" value="TusA-like_sf"/>
</dbReference>
<dbReference type="Gene3D" id="3.50.50.60">
    <property type="entry name" value="FAD/NAD(P)-binding domain"/>
    <property type="match status" value="2"/>
</dbReference>
<reference evidence="8 9" key="1">
    <citation type="submission" date="2019-08" db="EMBL/GenBank/DDBJ databases">
        <title>In-depth cultivation of the pig gut microbiome towards novel bacterial diversity and tailored functional studies.</title>
        <authorList>
            <person name="Wylensek D."/>
            <person name="Hitch T.C.A."/>
            <person name="Clavel T."/>
        </authorList>
    </citation>
    <scope>NUCLEOTIDE SEQUENCE [LARGE SCALE GENOMIC DNA]</scope>
    <source>
        <strain evidence="8 9">Med78-601-WT-4W-RMD-3</strain>
    </source>
</reference>
<evidence type="ECO:0000256" key="1">
    <source>
        <dbReference type="ARBA" id="ARBA00001974"/>
    </source>
</evidence>
<dbReference type="SMART" id="SM00450">
    <property type="entry name" value="RHOD"/>
    <property type="match status" value="1"/>
</dbReference>
<evidence type="ECO:0000256" key="3">
    <source>
        <dbReference type="ARBA" id="ARBA00022630"/>
    </source>
</evidence>
<comment type="similarity">
    <text evidence="2">Belongs to the class-III pyridine nucleotide-disulfide oxidoreductase family.</text>
</comment>
<dbReference type="OrthoDB" id="9802028at2"/>
<dbReference type="GO" id="GO:0016491">
    <property type="term" value="F:oxidoreductase activity"/>
    <property type="evidence" value="ECO:0007669"/>
    <property type="project" value="UniProtKB-KW"/>
</dbReference>
<dbReference type="InterPro" id="IPR004099">
    <property type="entry name" value="Pyr_nucl-diS_OxRdtase_dimer"/>
</dbReference>
<evidence type="ECO:0000256" key="6">
    <source>
        <dbReference type="ARBA" id="ARBA00023284"/>
    </source>
</evidence>
<dbReference type="Pfam" id="PF01206">
    <property type="entry name" value="TusA"/>
    <property type="match status" value="1"/>
</dbReference>
<dbReference type="InterPro" id="IPR036188">
    <property type="entry name" value="FAD/NAD-bd_sf"/>
</dbReference>
<organism evidence="8 9">
    <name type="scientific">Anaerosalibacter bizertensis</name>
    <dbReference type="NCBI Taxonomy" id="932217"/>
    <lineage>
        <taxon>Bacteria</taxon>
        <taxon>Bacillati</taxon>
        <taxon>Bacillota</taxon>
        <taxon>Tissierellia</taxon>
        <taxon>Tissierellales</taxon>
        <taxon>Sporanaerobacteraceae</taxon>
        <taxon>Anaerosalibacter</taxon>
    </lineage>
</organism>
<keyword evidence="6" id="KW-0676">Redox-active center</keyword>
<dbReference type="InterPro" id="IPR001763">
    <property type="entry name" value="Rhodanese-like_dom"/>
</dbReference>
<comment type="cofactor">
    <cofactor evidence="1">
        <name>FAD</name>
        <dbReference type="ChEBI" id="CHEBI:57692"/>
    </cofactor>
</comment>
<dbReference type="SUPFAM" id="SSF52821">
    <property type="entry name" value="Rhodanese/Cell cycle control phosphatase"/>
    <property type="match status" value="1"/>
</dbReference>
<dbReference type="PRINTS" id="PR00368">
    <property type="entry name" value="FADPNR"/>
</dbReference>
<dbReference type="RefSeq" id="WP_154481716.1">
    <property type="nucleotide sequence ID" value="NZ_VULR01000001.1"/>
</dbReference>
<dbReference type="EMBL" id="VULR01000001">
    <property type="protein sequence ID" value="MSS42303.1"/>
    <property type="molecule type" value="Genomic_DNA"/>
</dbReference>
<accession>A0A844FE82</accession>
<proteinExistence type="inferred from homology"/>
<keyword evidence="5" id="KW-0560">Oxidoreductase</keyword>
<dbReference type="Gene3D" id="3.30.110.40">
    <property type="entry name" value="TusA-like domain"/>
    <property type="match status" value="1"/>
</dbReference>
<dbReference type="Pfam" id="PF00581">
    <property type="entry name" value="Rhodanese"/>
    <property type="match status" value="1"/>
</dbReference>
<evidence type="ECO:0000256" key="4">
    <source>
        <dbReference type="ARBA" id="ARBA00022827"/>
    </source>
</evidence>
<dbReference type="InterPro" id="IPR050260">
    <property type="entry name" value="FAD-bd_OxRdtase"/>
</dbReference>
<dbReference type="PANTHER" id="PTHR43429">
    <property type="entry name" value="PYRIDINE NUCLEOTIDE-DISULFIDE OXIDOREDUCTASE DOMAIN-CONTAINING"/>
    <property type="match status" value="1"/>
</dbReference>
<comment type="caution">
    <text evidence="8">The sequence shown here is derived from an EMBL/GenBank/DDBJ whole genome shotgun (WGS) entry which is preliminary data.</text>
</comment>
<sequence length="661" mass="73152">MSKKVLVVGGVAGGATTVARLRRLDENLEIILFERGEYISFANCGLPYYIGGTIEERDALLVQTPESMEKRFNIDVRIKNEVTKILKDEKKIEVKDLSTGKIYEESYDYLVLSPGSTPLRPPIPGIDSPNIFSLWNIPDTDAIYGFIKENCPKKAVVVGGGFIGLEMAENLHELGIEVSIVEMLDQVMAPLDFEMAEIIHEHIKSKGGNLYLGDGVQTFDYKDGKTTITLQSGKTIETDLVILSIGIRPNGELAKDAGLEVNQRGGIVVDKNLRTSDKNIFAIGDAIEVIDFVNKTKTMVPLAGPANKQGRIVANNIVGRKEEYKGTQGTSVAKVFDMTVASTGNNEKTLNKLGKEYGKDYLISFIHAKSHAGYYPEALPITIKLIFDLEGKILGAQSVGYDGVDKRIDVIATAIRFGGTIYDLKELELAYAPPYSSAKDPVNMAGYVAENILNKDVDTIFWNELDDLDRENSIILDVTDPEEREMGYVEGSINIPLNDLRDRLDELDKDKLIVPYCGIGIRGYIASRILVQNGFKAKNFAGGFMTYGNLFCKDENDCGGRIQSENIEYTDHGEIKVIGNEDDSRKTLKINISELTCPTPSKEINEAIEKIDDGDILEILSSDPNFSERMKTWCSNTRNTFVKGERVDKGFLVTVKKGLNK</sequence>
<evidence type="ECO:0000256" key="2">
    <source>
        <dbReference type="ARBA" id="ARBA00009130"/>
    </source>
</evidence>
<evidence type="ECO:0000313" key="9">
    <source>
        <dbReference type="Proteomes" id="UP000462760"/>
    </source>
</evidence>
<keyword evidence="3" id="KW-0285">Flavoprotein</keyword>
<dbReference type="InterPro" id="IPR016156">
    <property type="entry name" value="FAD/NAD-linked_Rdtase_dimer_sf"/>
</dbReference>
<protein>
    <submittedName>
        <fullName evidence="8">Pyridine nucleotide-disulfide oxidoreductase</fullName>
    </submittedName>
</protein>
<feature type="domain" description="Rhodanese" evidence="7">
    <location>
        <begin position="469"/>
        <end position="553"/>
    </location>
</feature>
<dbReference type="SUPFAM" id="SSF51905">
    <property type="entry name" value="FAD/NAD(P)-binding domain"/>
    <property type="match status" value="1"/>
</dbReference>
<dbReference type="InterPro" id="IPR023753">
    <property type="entry name" value="FAD/NAD-binding_dom"/>
</dbReference>
<name>A0A844FE82_9FIRM</name>
<keyword evidence="4" id="KW-0274">FAD</keyword>
<dbReference type="Proteomes" id="UP000462760">
    <property type="component" value="Unassembled WGS sequence"/>
</dbReference>
<evidence type="ECO:0000313" key="8">
    <source>
        <dbReference type="EMBL" id="MSS42303.1"/>
    </source>
</evidence>
<dbReference type="Pfam" id="PF07992">
    <property type="entry name" value="Pyr_redox_2"/>
    <property type="match status" value="1"/>
</dbReference>
<dbReference type="SUPFAM" id="SSF64307">
    <property type="entry name" value="SirA-like"/>
    <property type="match status" value="1"/>
</dbReference>
<evidence type="ECO:0000259" key="7">
    <source>
        <dbReference type="PROSITE" id="PS50206"/>
    </source>
</evidence>
<gene>
    <name evidence="8" type="ORF">FYJ27_00940</name>
</gene>
<dbReference type="SUPFAM" id="SSF55424">
    <property type="entry name" value="FAD/NAD-linked reductases, dimerisation (C-terminal) domain"/>
    <property type="match status" value="1"/>
</dbReference>